<gene>
    <name evidence="2" type="ORF">TM35_000981000</name>
</gene>
<proteinExistence type="predicted"/>
<keyword evidence="1" id="KW-0812">Transmembrane</keyword>
<feature type="transmembrane region" description="Helical" evidence="1">
    <location>
        <begin position="5"/>
        <end position="22"/>
    </location>
</feature>
<evidence type="ECO:0000313" key="3">
    <source>
        <dbReference type="Proteomes" id="UP000192257"/>
    </source>
</evidence>
<comment type="caution">
    <text evidence="2">The sequence shown here is derived from an EMBL/GenBank/DDBJ whole genome shotgun (WGS) entry which is preliminary data.</text>
</comment>
<dbReference type="RefSeq" id="XP_028877121.1">
    <property type="nucleotide sequence ID" value="XM_029031571.1"/>
</dbReference>
<name>A0A1X0NEB6_9TRYP</name>
<keyword evidence="3" id="KW-1185">Reference proteome</keyword>
<feature type="non-terminal residue" evidence="2">
    <location>
        <position position="1"/>
    </location>
</feature>
<protein>
    <submittedName>
        <fullName evidence="2">Uncharacterized protein</fullName>
    </submittedName>
</protein>
<accession>A0A1X0NEB6</accession>
<dbReference type="Proteomes" id="UP000192257">
    <property type="component" value="Unassembled WGS sequence"/>
</dbReference>
<evidence type="ECO:0000256" key="1">
    <source>
        <dbReference type="SAM" id="Phobius"/>
    </source>
</evidence>
<feature type="transmembrane region" description="Helical" evidence="1">
    <location>
        <begin position="76"/>
        <end position="98"/>
    </location>
</feature>
<evidence type="ECO:0000313" key="2">
    <source>
        <dbReference type="EMBL" id="ORC82097.1"/>
    </source>
</evidence>
<keyword evidence="1" id="KW-1133">Transmembrane helix</keyword>
<dbReference type="VEuPathDB" id="TriTrypDB:TM35_000981000"/>
<feature type="transmembrane region" description="Helical" evidence="1">
    <location>
        <begin position="28"/>
        <end position="45"/>
    </location>
</feature>
<sequence>DNEDIGPLILSLSLSVVFWSFHGNSGELELFLCLHVFCVYVGYCWNNSDWDLYLMLYSSYLIGRMVSLRTDNGPVLGFFFFYVDLSVVYCSFLWCVLFPSVSL</sequence>
<reference evidence="2 3" key="1">
    <citation type="submission" date="2017-03" db="EMBL/GenBank/DDBJ databases">
        <title>An alternative strategy for trypanosome survival in the mammalian bloodstream revealed through genome and transcriptome analysis of the ubiquitous bovine parasite Trypanosoma (Megatrypanum) theileri.</title>
        <authorList>
            <person name="Kelly S."/>
            <person name="Ivens A."/>
            <person name="Mott A."/>
            <person name="O'Neill E."/>
            <person name="Emms D."/>
            <person name="Macleod O."/>
            <person name="Voorheis P."/>
            <person name="Matthews J."/>
            <person name="Matthews K."/>
            <person name="Carrington M."/>
        </authorList>
    </citation>
    <scope>NUCLEOTIDE SEQUENCE [LARGE SCALE GENOMIC DNA]</scope>
    <source>
        <strain evidence="2">Edinburgh</strain>
    </source>
</reference>
<dbReference type="EMBL" id="NBCO01000098">
    <property type="protein sequence ID" value="ORC82097.1"/>
    <property type="molecule type" value="Genomic_DNA"/>
</dbReference>
<keyword evidence="1" id="KW-0472">Membrane</keyword>
<dbReference type="AlphaFoldDB" id="A0A1X0NEB6"/>
<organism evidence="2 3">
    <name type="scientific">Trypanosoma theileri</name>
    <dbReference type="NCBI Taxonomy" id="67003"/>
    <lineage>
        <taxon>Eukaryota</taxon>
        <taxon>Discoba</taxon>
        <taxon>Euglenozoa</taxon>
        <taxon>Kinetoplastea</taxon>
        <taxon>Metakinetoplastina</taxon>
        <taxon>Trypanosomatida</taxon>
        <taxon>Trypanosomatidae</taxon>
        <taxon>Trypanosoma</taxon>
    </lineage>
</organism>
<dbReference type="GeneID" id="39991351"/>